<keyword evidence="7 14" id="KW-0276">Fatty acid metabolism</keyword>
<dbReference type="EC" id="4.2.1.134" evidence="4 14"/>
<comment type="subcellular location">
    <subcellularLocation>
        <location evidence="14">Endoplasmic reticulum membrane</location>
        <topology evidence="14">Multi-pass membrane protein</topology>
    </subcellularLocation>
    <subcellularLocation>
        <location evidence="1">Membrane</location>
        <topology evidence="1">Multi-pass membrane protein</topology>
    </subcellularLocation>
</comment>
<keyword evidence="12 14" id="KW-0456">Lyase</keyword>
<dbReference type="GO" id="GO:0030497">
    <property type="term" value="P:fatty acid elongation"/>
    <property type="evidence" value="ECO:0007669"/>
    <property type="project" value="TreeGrafter"/>
</dbReference>
<dbReference type="PANTHER" id="PTHR11035">
    <property type="entry name" value="VERY-LONG-CHAIN (3R)-3-HYDROXYACYL-COA DEHYDRATASE"/>
    <property type="match status" value="1"/>
</dbReference>
<sequence>MSSPSWIVNYNIISGALWSFVLVNTLLVAVLYSGYEVFDLTSTWNTLIQCCAVVEIYNSAVGNVRSPLVTTVMQVASRLLLVIGIFTILPDSPANAHWSYITMITAWAISEIIRYYYYAVNILSEGNPPAILKWLRYNAFLILYPVGISSECTMIYKSLDEAALAVGEWYKWFLIACLAVYVPGSPGFAAGISRRFQSTVPDLTPLKYEQNLYASLRVHNRPYLVTKGDEMILPFRLKNAEVGDVLNFHDVTTIGSRNYTYNVSGSIDPSIFTIKAVVVEKTKKPMYVKEITKRRNRHTRHVKVKHDYTVLRVSELKLNI</sequence>
<gene>
    <name evidence="15" type="ORF">KL933_002526</name>
    <name evidence="16" type="ORF">KL946_003176</name>
</gene>
<evidence type="ECO:0000256" key="9">
    <source>
        <dbReference type="ARBA" id="ARBA00023098"/>
    </source>
</evidence>
<dbReference type="GO" id="GO:0102158">
    <property type="term" value="F:very-long-chain (3R)-3-hydroxyacyl-CoA dehydratase activity"/>
    <property type="evidence" value="ECO:0007669"/>
    <property type="project" value="UniProtKB-EC"/>
</dbReference>
<keyword evidence="17" id="KW-1185">Reference proteome</keyword>
<comment type="function">
    <text evidence="14">Catalyzes the third of the four reactions of the long-chain fatty acids elongation cycle. This endoplasmic reticulum-bound enzymatic process, allows the addition of two carbons to the chain of long- and very long-chain fatty acids/VLCFAs per cycle. This enzyme catalyzes the dehydration of the 3-hydroxyacyl-CoA intermediate into trans-2,3-enoyl-CoA, within each cycle of fatty acid elongation. Thereby, it participates to the production of VLCFAs of different chain lengths that are involved in multiple biological processes as precursors of membrane lipids and lipid mediators.</text>
</comment>
<feature type="transmembrane region" description="Helical" evidence="14">
    <location>
        <begin position="137"/>
        <end position="157"/>
    </location>
</feature>
<keyword evidence="6 14" id="KW-0812">Transmembrane</keyword>
<evidence type="ECO:0000256" key="14">
    <source>
        <dbReference type="RuleBase" id="RU363109"/>
    </source>
</evidence>
<dbReference type="InterPro" id="IPR007482">
    <property type="entry name" value="Tyr_Pase-like_PTPLA"/>
</dbReference>
<organism evidence="15 18">
    <name type="scientific">Ogataea haglerorum</name>
    <dbReference type="NCBI Taxonomy" id="1937702"/>
    <lineage>
        <taxon>Eukaryota</taxon>
        <taxon>Fungi</taxon>
        <taxon>Dikarya</taxon>
        <taxon>Ascomycota</taxon>
        <taxon>Saccharomycotina</taxon>
        <taxon>Pichiomycetes</taxon>
        <taxon>Pichiales</taxon>
        <taxon>Pichiaceae</taxon>
        <taxon>Ogataea</taxon>
    </lineage>
</organism>
<comment type="similarity">
    <text evidence="3 14">Belongs to the very long-chain fatty acids dehydratase HACD family.</text>
</comment>
<evidence type="ECO:0000313" key="17">
    <source>
        <dbReference type="Proteomes" id="UP000697297"/>
    </source>
</evidence>
<evidence type="ECO:0000256" key="3">
    <source>
        <dbReference type="ARBA" id="ARBA00007811"/>
    </source>
</evidence>
<dbReference type="EMBL" id="JAHLUH010000006">
    <property type="protein sequence ID" value="KAG7727592.1"/>
    <property type="molecule type" value="Genomic_DNA"/>
</dbReference>
<keyword evidence="14" id="KW-0256">Endoplasmic reticulum</keyword>
<dbReference type="InterPro" id="IPR036164">
    <property type="entry name" value="bL21-like_sf"/>
</dbReference>
<evidence type="ECO:0000256" key="11">
    <source>
        <dbReference type="ARBA" id="ARBA00023160"/>
    </source>
</evidence>
<dbReference type="SUPFAM" id="SSF141091">
    <property type="entry name" value="L21p-like"/>
    <property type="match status" value="1"/>
</dbReference>
<evidence type="ECO:0000313" key="16">
    <source>
        <dbReference type="EMBL" id="KAG7764496.1"/>
    </source>
</evidence>
<evidence type="ECO:0000256" key="10">
    <source>
        <dbReference type="ARBA" id="ARBA00023136"/>
    </source>
</evidence>
<dbReference type="EMBL" id="JAHLUN010000008">
    <property type="protein sequence ID" value="KAG7764496.1"/>
    <property type="molecule type" value="Genomic_DNA"/>
</dbReference>
<evidence type="ECO:0000256" key="5">
    <source>
        <dbReference type="ARBA" id="ARBA00022516"/>
    </source>
</evidence>
<dbReference type="PANTHER" id="PTHR11035:SF3">
    <property type="entry name" value="VERY-LONG-CHAIN (3R)-3-HYDROXYACYL-COA DEHYDRATASE"/>
    <property type="match status" value="1"/>
</dbReference>
<feature type="transmembrane region" description="Helical" evidence="14">
    <location>
        <begin position="169"/>
        <end position="189"/>
    </location>
</feature>
<evidence type="ECO:0000256" key="8">
    <source>
        <dbReference type="ARBA" id="ARBA00022989"/>
    </source>
</evidence>
<dbReference type="Proteomes" id="UP000738402">
    <property type="component" value="Unassembled WGS sequence"/>
</dbReference>
<dbReference type="Pfam" id="PF00829">
    <property type="entry name" value="Ribosomal_L21p"/>
    <property type="match status" value="1"/>
</dbReference>
<evidence type="ECO:0000313" key="15">
    <source>
        <dbReference type="EMBL" id="KAG7727592.1"/>
    </source>
</evidence>
<evidence type="ECO:0000256" key="7">
    <source>
        <dbReference type="ARBA" id="ARBA00022832"/>
    </source>
</evidence>
<evidence type="ECO:0000256" key="4">
    <source>
        <dbReference type="ARBA" id="ARBA00013122"/>
    </source>
</evidence>
<name>A0AAN6I0H6_9ASCO</name>
<reference evidence="15 17" key="1">
    <citation type="journal article" date="2021" name="G3 (Bethesda)">
        <title>Genomic diversity, chromosomal rearrangements, and interspecies hybridization in the ogataea polymorpha species complex.</title>
        <authorList>
            <person name="Hanson S.J."/>
            <person name="Cinneide E.O."/>
            <person name="Salzberg L.I."/>
            <person name="Wolfe K.H."/>
            <person name="McGowan J."/>
            <person name="Fitzpatrick D.A."/>
            <person name="Matlin K."/>
        </authorList>
    </citation>
    <scope>NUCLEOTIDE SEQUENCE</scope>
    <source>
        <strain evidence="16">81-436-3</strain>
        <strain evidence="15">83-405-1</strain>
    </source>
</reference>
<dbReference type="Proteomes" id="UP000697297">
    <property type="component" value="Unassembled WGS sequence"/>
</dbReference>
<evidence type="ECO:0000256" key="2">
    <source>
        <dbReference type="ARBA" id="ARBA00005194"/>
    </source>
</evidence>
<evidence type="ECO:0000256" key="1">
    <source>
        <dbReference type="ARBA" id="ARBA00004141"/>
    </source>
</evidence>
<keyword evidence="10 14" id="KW-0472">Membrane</keyword>
<protein>
    <recommendedName>
        <fullName evidence="4 14">Very-long-chain (3R)-3-hydroxyacyl-CoA dehydratase</fullName>
        <ecNumber evidence="4 14">4.2.1.134</ecNumber>
    </recommendedName>
</protein>
<proteinExistence type="inferred from homology"/>
<evidence type="ECO:0000256" key="12">
    <source>
        <dbReference type="ARBA" id="ARBA00023239"/>
    </source>
</evidence>
<feature type="transmembrane region" description="Helical" evidence="14">
    <location>
        <begin position="68"/>
        <end position="89"/>
    </location>
</feature>
<dbReference type="AlphaFoldDB" id="A0AAN6I0H6"/>
<dbReference type="GO" id="GO:0005840">
    <property type="term" value="C:ribosome"/>
    <property type="evidence" value="ECO:0007669"/>
    <property type="project" value="InterPro"/>
</dbReference>
<accession>A0AAN6I0H6</accession>
<comment type="catalytic activity">
    <reaction evidence="13 14">
        <text>a very-long-chain (3R)-3-hydroxyacyl-CoA = a very-long-chain (2E)-enoyl-CoA + H2O</text>
        <dbReference type="Rhea" id="RHEA:45812"/>
        <dbReference type="ChEBI" id="CHEBI:15377"/>
        <dbReference type="ChEBI" id="CHEBI:83728"/>
        <dbReference type="ChEBI" id="CHEBI:85440"/>
        <dbReference type="EC" id="4.2.1.134"/>
    </reaction>
</comment>
<evidence type="ECO:0000313" key="18">
    <source>
        <dbReference type="Proteomes" id="UP000738402"/>
    </source>
</evidence>
<dbReference type="GO" id="GO:0005789">
    <property type="term" value="C:endoplasmic reticulum membrane"/>
    <property type="evidence" value="ECO:0007669"/>
    <property type="project" value="UniProtKB-SubCell"/>
</dbReference>
<keyword evidence="5 14" id="KW-0444">Lipid biosynthesis</keyword>
<evidence type="ECO:0000256" key="6">
    <source>
        <dbReference type="ARBA" id="ARBA00022692"/>
    </source>
</evidence>
<dbReference type="GO" id="GO:0042761">
    <property type="term" value="P:very long-chain fatty acid biosynthetic process"/>
    <property type="evidence" value="ECO:0007669"/>
    <property type="project" value="TreeGrafter"/>
</dbReference>
<comment type="pathway">
    <text evidence="2 14">Lipid metabolism; fatty acid biosynthesis.</text>
</comment>
<keyword evidence="8 14" id="KW-1133">Transmembrane helix</keyword>
<evidence type="ECO:0000256" key="13">
    <source>
        <dbReference type="ARBA" id="ARBA00036671"/>
    </source>
</evidence>
<keyword evidence="9 14" id="KW-0443">Lipid metabolism</keyword>
<dbReference type="Pfam" id="PF04387">
    <property type="entry name" value="PTPLA"/>
    <property type="match status" value="1"/>
</dbReference>
<keyword evidence="11 14" id="KW-0275">Fatty acid biosynthesis</keyword>
<dbReference type="InterPro" id="IPR028909">
    <property type="entry name" value="bL21-like"/>
</dbReference>
<feature type="transmembrane region" description="Helical" evidence="14">
    <location>
        <begin position="98"/>
        <end position="117"/>
    </location>
</feature>
<feature type="transmembrane region" description="Helical" evidence="14">
    <location>
        <begin position="12"/>
        <end position="35"/>
    </location>
</feature>
<dbReference type="GO" id="GO:0030148">
    <property type="term" value="P:sphingolipid biosynthetic process"/>
    <property type="evidence" value="ECO:0007669"/>
    <property type="project" value="TreeGrafter"/>
</dbReference>
<comment type="caution">
    <text evidence="15">The sequence shown here is derived from an EMBL/GenBank/DDBJ whole genome shotgun (WGS) entry which is preliminary data.</text>
</comment>